<dbReference type="Proteomes" id="UP000569951">
    <property type="component" value="Unassembled WGS sequence"/>
</dbReference>
<evidence type="ECO:0000313" key="2">
    <source>
        <dbReference type="Proteomes" id="UP000569951"/>
    </source>
</evidence>
<dbReference type="AlphaFoldDB" id="A0A841I880"/>
<dbReference type="EMBL" id="JACHHG010000019">
    <property type="protein sequence ID" value="MBB6100032.1"/>
    <property type="molecule type" value="Genomic_DNA"/>
</dbReference>
<gene>
    <name evidence="1" type="ORF">HNR42_003497</name>
</gene>
<reference evidence="1 2" key="1">
    <citation type="submission" date="2020-08" db="EMBL/GenBank/DDBJ databases">
        <title>Genomic Encyclopedia of Type Strains, Phase IV (KMG-IV): sequencing the most valuable type-strain genomes for metagenomic binning, comparative biology and taxonomic classification.</title>
        <authorList>
            <person name="Goeker M."/>
        </authorList>
    </citation>
    <scope>NUCLEOTIDE SEQUENCE [LARGE SCALE GENOMIC DNA]</scope>
    <source>
        <strain evidence="1 2">DSM 21458</strain>
    </source>
</reference>
<evidence type="ECO:0000313" key="1">
    <source>
        <dbReference type="EMBL" id="MBB6100032.1"/>
    </source>
</evidence>
<accession>A0A841I880</accession>
<comment type="caution">
    <text evidence="1">The sequence shown here is derived from an EMBL/GenBank/DDBJ whole genome shotgun (WGS) entry which is preliminary data.</text>
</comment>
<name>A0A841I880_9DEIO</name>
<proteinExistence type="predicted"/>
<keyword evidence="2" id="KW-1185">Reference proteome</keyword>
<protein>
    <submittedName>
        <fullName evidence="1">Uncharacterized protein</fullName>
    </submittedName>
</protein>
<sequence>MPAQLSATWLYNERVSCVDLETLTKLVSALR</sequence>
<organism evidence="1 2">
    <name type="scientific">Deinobacterium chartae</name>
    <dbReference type="NCBI Taxonomy" id="521158"/>
    <lineage>
        <taxon>Bacteria</taxon>
        <taxon>Thermotogati</taxon>
        <taxon>Deinococcota</taxon>
        <taxon>Deinococci</taxon>
        <taxon>Deinococcales</taxon>
        <taxon>Deinococcaceae</taxon>
        <taxon>Deinobacterium</taxon>
    </lineage>
</organism>